<dbReference type="EMBL" id="CP072800">
    <property type="protein sequence ID" value="QTR51141.1"/>
    <property type="molecule type" value="Genomic_DNA"/>
</dbReference>
<keyword evidence="1" id="KW-0175">Coiled coil</keyword>
<dbReference type="InterPro" id="IPR053716">
    <property type="entry name" value="Flag_assembly_chemotaxis_eff"/>
</dbReference>
<accession>A0ABX7X5J4</accession>
<evidence type="ECO:0000313" key="2">
    <source>
        <dbReference type="EMBL" id="QTR51141.1"/>
    </source>
</evidence>
<evidence type="ECO:0000313" key="3">
    <source>
        <dbReference type="Proteomes" id="UP000672027"/>
    </source>
</evidence>
<sequence length="142" mass="16879">MDMDLAQLKKLRARRVEQCFIELQTQRKILDEWNSYQQKQEQQLLDFQKWRLNYQESLFDSLKHQTFNPQALLDYHLKLDQLQQEENNLRDALKQTYASLKAASMQVDIAQQDSSSANIKLEKLKEIMKVHDAKKPSEEPAQ</sequence>
<keyword evidence="3" id="KW-1185">Reference proteome</keyword>
<organism evidence="2 3">
    <name type="scientific">Candidatus Thiothrix anitrata</name>
    <dbReference type="NCBI Taxonomy" id="2823902"/>
    <lineage>
        <taxon>Bacteria</taxon>
        <taxon>Pseudomonadati</taxon>
        <taxon>Pseudomonadota</taxon>
        <taxon>Gammaproteobacteria</taxon>
        <taxon>Thiotrichales</taxon>
        <taxon>Thiotrichaceae</taxon>
        <taxon>Thiothrix</taxon>
    </lineage>
</organism>
<dbReference type="Gene3D" id="1.10.287.1700">
    <property type="match status" value="1"/>
</dbReference>
<dbReference type="InterPro" id="IPR009929">
    <property type="entry name" value="T3SS_YscO"/>
</dbReference>
<evidence type="ECO:0000256" key="1">
    <source>
        <dbReference type="SAM" id="Coils"/>
    </source>
</evidence>
<proteinExistence type="predicted"/>
<dbReference type="Proteomes" id="UP000672027">
    <property type="component" value="Chromosome"/>
</dbReference>
<dbReference type="Pfam" id="PF07321">
    <property type="entry name" value="YscO"/>
    <property type="match status" value="1"/>
</dbReference>
<dbReference type="RefSeq" id="WP_210229287.1">
    <property type="nucleotide sequence ID" value="NZ_CP072800.1"/>
</dbReference>
<protein>
    <submittedName>
        <fullName evidence="2">YscO family type III secretion system apparatus protein</fullName>
    </submittedName>
</protein>
<feature type="coiled-coil region" evidence="1">
    <location>
        <begin position="72"/>
        <end position="99"/>
    </location>
</feature>
<name>A0ABX7X5J4_9GAMM</name>
<gene>
    <name evidence="2" type="ORF">J8380_06190</name>
</gene>
<reference evidence="2 3" key="1">
    <citation type="submission" date="2021-04" db="EMBL/GenBank/DDBJ databases">
        <title>Genomics, taxonomy and metabolism of representatives of sulfur bacteria of the genus Thiothrix: Thiothrix fructosivorans QT, Thiothrix unzii A1T and three new species, Thiothrix subterranea sp. nov., Thiothrix litoralis sp. nov. and 'Candidatus Thiothrix anitrata' sp. nov.</title>
        <authorList>
            <person name="Ravin N.V."/>
            <person name="Smolyakov D."/>
            <person name="Rudenko T.S."/>
            <person name="Mardanov A.V."/>
            <person name="Beletsky A.V."/>
            <person name="Markov N.D."/>
            <person name="Fomenkov A.I."/>
            <person name="Roberts R.J."/>
            <person name="Karnachuk O.V."/>
            <person name="Novikov A."/>
            <person name="Grabovich M.Y."/>
        </authorList>
    </citation>
    <scope>NUCLEOTIDE SEQUENCE [LARGE SCALE GENOMIC DNA]</scope>
    <source>
        <strain evidence="2 3">A52</strain>
    </source>
</reference>